<dbReference type="PANTHER" id="PTHR42852">
    <property type="entry name" value="THIOL:DISULFIDE INTERCHANGE PROTEIN DSBE"/>
    <property type="match status" value="1"/>
</dbReference>
<reference evidence="4 5" key="1">
    <citation type="submission" date="2023-09" db="EMBL/GenBank/DDBJ databases">
        <authorList>
            <person name="Rey-Velasco X."/>
        </authorList>
    </citation>
    <scope>NUCLEOTIDE SEQUENCE [LARGE SCALE GENOMIC DNA]</scope>
    <source>
        <strain evidence="4 5">W431</strain>
    </source>
</reference>
<keyword evidence="5" id="KW-1185">Reference proteome</keyword>
<dbReference type="CDD" id="cd02966">
    <property type="entry name" value="TlpA_like_family"/>
    <property type="match status" value="1"/>
</dbReference>
<comment type="caution">
    <text evidence="4">The sequence shown here is derived from an EMBL/GenBank/DDBJ whole genome shotgun (WGS) entry which is preliminary data.</text>
</comment>
<keyword evidence="1" id="KW-0676">Redox-active center</keyword>
<evidence type="ECO:0000256" key="1">
    <source>
        <dbReference type="ARBA" id="ARBA00023284"/>
    </source>
</evidence>
<feature type="domain" description="Thioredoxin" evidence="3">
    <location>
        <begin position="35"/>
        <end position="172"/>
    </location>
</feature>
<keyword evidence="2" id="KW-0732">Signal</keyword>
<dbReference type="PROSITE" id="PS00194">
    <property type="entry name" value="THIOREDOXIN_1"/>
    <property type="match status" value="1"/>
</dbReference>
<proteinExistence type="predicted"/>
<dbReference type="Proteomes" id="UP001266357">
    <property type="component" value="Unassembled WGS sequence"/>
</dbReference>
<dbReference type="InterPro" id="IPR036249">
    <property type="entry name" value="Thioredoxin-like_sf"/>
</dbReference>
<dbReference type="InterPro" id="IPR050553">
    <property type="entry name" value="Thioredoxin_ResA/DsbE_sf"/>
</dbReference>
<sequence length="181" mass="20401">MSNSLWLSLILTMTFINNSIANAVSISKNNQNIEVSERFESEDWTLMSITGKPVTLSEYQGQPVLLVFWATWCPYCKKLLPGIAKLHEKYQSQGLKVIGVNIKEDWQPAIYWRNHGYQFDTVLDGDDIANKYGIIGTPGLVFISPKGKVLNVAHFSDPSHPSLEKFAQHFLSDPLKTVSEN</sequence>
<accession>A0ABU2ZZ54</accession>
<dbReference type="PANTHER" id="PTHR42852:SF13">
    <property type="entry name" value="PROTEIN DIPZ"/>
    <property type="match status" value="1"/>
</dbReference>
<dbReference type="RefSeq" id="WP_311578874.1">
    <property type="nucleotide sequence ID" value="NZ_JAVRIF010000002.1"/>
</dbReference>
<dbReference type="Gene3D" id="3.40.30.10">
    <property type="entry name" value="Glutaredoxin"/>
    <property type="match status" value="1"/>
</dbReference>
<gene>
    <name evidence="4" type="ORF">RM573_06310</name>
</gene>
<dbReference type="InterPro" id="IPR013766">
    <property type="entry name" value="Thioredoxin_domain"/>
</dbReference>
<evidence type="ECO:0000259" key="3">
    <source>
        <dbReference type="PROSITE" id="PS51352"/>
    </source>
</evidence>
<evidence type="ECO:0000256" key="2">
    <source>
        <dbReference type="SAM" id="SignalP"/>
    </source>
</evidence>
<dbReference type="InterPro" id="IPR000866">
    <property type="entry name" value="AhpC/TSA"/>
</dbReference>
<dbReference type="SUPFAM" id="SSF52833">
    <property type="entry name" value="Thioredoxin-like"/>
    <property type="match status" value="1"/>
</dbReference>
<organism evidence="4 5">
    <name type="scientific">Thalassotalea castellviae</name>
    <dbReference type="NCBI Taxonomy" id="3075612"/>
    <lineage>
        <taxon>Bacteria</taxon>
        <taxon>Pseudomonadati</taxon>
        <taxon>Pseudomonadota</taxon>
        <taxon>Gammaproteobacteria</taxon>
        <taxon>Alteromonadales</taxon>
        <taxon>Colwelliaceae</taxon>
        <taxon>Thalassotalea</taxon>
    </lineage>
</organism>
<evidence type="ECO:0000313" key="4">
    <source>
        <dbReference type="EMBL" id="MDT0603203.1"/>
    </source>
</evidence>
<dbReference type="InterPro" id="IPR017937">
    <property type="entry name" value="Thioredoxin_CS"/>
</dbReference>
<feature type="chain" id="PRO_5045646567" evidence="2">
    <location>
        <begin position="24"/>
        <end position="181"/>
    </location>
</feature>
<evidence type="ECO:0000313" key="5">
    <source>
        <dbReference type="Proteomes" id="UP001266357"/>
    </source>
</evidence>
<feature type="signal peptide" evidence="2">
    <location>
        <begin position="1"/>
        <end position="23"/>
    </location>
</feature>
<dbReference type="Pfam" id="PF00578">
    <property type="entry name" value="AhpC-TSA"/>
    <property type="match status" value="1"/>
</dbReference>
<protein>
    <submittedName>
        <fullName evidence="4">TlpA disulfide reductase family protein</fullName>
    </submittedName>
</protein>
<dbReference type="PROSITE" id="PS51352">
    <property type="entry name" value="THIOREDOXIN_2"/>
    <property type="match status" value="1"/>
</dbReference>
<name>A0ABU2ZZ54_9GAMM</name>
<dbReference type="EMBL" id="JAVRIF010000002">
    <property type="protein sequence ID" value="MDT0603203.1"/>
    <property type="molecule type" value="Genomic_DNA"/>
</dbReference>